<dbReference type="SUPFAM" id="SSF52833">
    <property type="entry name" value="Thioredoxin-like"/>
    <property type="match status" value="1"/>
</dbReference>
<evidence type="ECO:0000256" key="2">
    <source>
        <dbReference type="ARBA" id="ARBA00022630"/>
    </source>
</evidence>
<feature type="domain" description="FAD-binding" evidence="5">
    <location>
        <begin position="7"/>
        <end position="373"/>
    </location>
</feature>
<dbReference type="PANTHER" id="PTHR43004">
    <property type="entry name" value="TRK SYSTEM POTASSIUM UPTAKE PROTEIN"/>
    <property type="match status" value="1"/>
</dbReference>
<dbReference type="InterPro" id="IPR012941">
    <property type="entry name" value="Phe_hydrox_C_dim_dom"/>
</dbReference>
<dbReference type="KEGG" id="cput:CONPUDRAFT_164380"/>
<dbReference type="Pfam" id="PF07976">
    <property type="entry name" value="Phe_hydrox_dim"/>
    <property type="match status" value="1"/>
</dbReference>
<reference evidence="8" key="1">
    <citation type="journal article" date="2012" name="Science">
        <title>The Paleozoic origin of enzymatic lignin decomposition reconstructed from 31 fungal genomes.</title>
        <authorList>
            <person name="Floudas D."/>
            <person name="Binder M."/>
            <person name="Riley R."/>
            <person name="Barry K."/>
            <person name="Blanchette R.A."/>
            <person name="Henrissat B."/>
            <person name="Martinez A.T."/>
            <person name="Otillar R."/>
            <person name="Spatafora J.W."/>
            <person name="Yadav J.S."/>
            <person name="Aerts A."/>
            <person name="Benoit I."/>
            <person name="Boyd A."/>
            <person name="Carlson A."/>
            <person name="Copeland A."/>
            <person name="Coutinho P.M."/>
            <person name="de Vries R.P."/>
            <person name="Ferreira P."/>
            <person name="Findley K."/>
            <person name="Foster B."/>
            <person name="Gaskell J."/>
            <person name="Glotzer D."/>
            <person name="Gorecki P."/>
            <person name="Heitman J."/>
            <person name="Hesse C."/>
            <person name="Hori C."/>
            <person name="Igarashi K."/>
            <person name="Jurgens J.A."/>
            <person name="Kallen N."/>
            <person name="Kersten P."/>
            <person name="Kohler A."/>
            <person name="Kuees U."/>
            <person name="Kumar T.K.A."/>
            <person name="Kuo A."/>
            <person name="LaButti K."/>
            <person name="Larrondo L.F."/>
            <person name="Lindquist E."/>
            <person name="Ling A."/>
            <person name="Lombard V."/>
            <person name="Lucas S."/>
            <person name="Lundell T."/>
            <person name="Martin R."/>
            <person name="McLaughlin D.J."/>
            <person name="Morgenstern I."/>
            <person name="Morin E."/>
            <person name="Murat C."/>
            <person name="Nagy L.G."/>
            <person name="Nolan M."/>
            <person name="Ohm R.A."/>
            <person name="Patyshakuliyeva A."/>
            <person name="Rokas A."/>
            <person name="Ruiz-Duenas F.J."/>
            <person name="Sabat G."/>
            <person name="Salamov A."/>
            <person name="Samejima M."/>
            <person name="Schmutz J."/>
            <person name="Slot J.C."/>
            <person name="St John F."/>
            <person name="Stenlid J."/>
            <person name="Sun H."/>
            <person name="Sun S."/>
            <person name="Syed K."/>
            <person name="Tsang A."/>
            <person name="Wiebenga A."/>
            <person name="Young D."/>
            <person name="Pisabarro A."/>
            <person name="Eastwood D.C."/>
            <person name="Martin F."/>
            <person name="Cullen D."/>
            <person name="Grigoriev I.V."/>
            <person name="Hibbett D.S."/>
        </authorList>
    </citation>
    <scope>NUCLEOTIDE SEQUENCE [LARGE SCALE GENOMIC DNA]</scope>
    <source>
        <strain evidence="8">RWD-64-598 SS2</strain>
    </source>
</reference>
<keyword evidence="3" id="KW-0274">FAD</keyword>
<dbReference type="OMA" id="NIGWKLR"/>
<dbReference type="Gene3D" id="3.50.50.60">
    <property type="entry name" value="FAD/NAD(P)-binding domain"/>
    <property type="match status" value="1"/>
</dbReference>
<dbReference type="AlphaFoldDB" id="A0A5M3MWA5"/>
<evidence type="ECO:0000256" key="4">
    <source>
        <dbReference type="ARBA" id="ARBA00023002"/>
    </source>
</evidence>
<name>A0A5M3MWA5_CONPW</name>
<evidence type="ECO:0008006" key="9">
    <source>
        <dbReference type="Google" id="ProtNLM"/>
    </source>
</evidence>
<dbReference type="Gene3D" id="3.30.9.10">
    <property type="entry name" value="D-Amino Acid Oxidase, subunit A, domain 2"/>
    <property type="match status" value="1"/>
</dbReference>
<gene>
    <name evidence="7" type="ORF">CONPUDRAFT_164380</name>
</gene>
<feature type="domain" description="Phenol hydroxylase-like C-terminal dimerisation" evidence="6">
    <location>
        <begin position="415"/>
        <end position="599"/>
    </location>
</feature>
<dbReference type="InterPro" id="IPR050641">
    <property type="entry name" value="RIFMO-like"/>
</dbReference>
<dbReference type="InterPro" id="IPR036188">
    <property type="entry name" value="FAD/NAD-bd_sf"/>
</dbReference>
<keyword evidence="2" id="KW-0285">Flavoprotein</keyword>
<organism evidence="7 8">
    <name type="scientific">Coniophora puteana (strain RWD-64-598)</name>
    <name type="common">Brown rot fungus</name>
    <dbReference type="NCBI Taxonomy" id="741705"/>
    <lineage>
        <taxon>Eukaryota</taxon>
        <taxon>Fungi</taxon>
        <taxon>Dikarya</taxon>
        <taxon>Basidiomycota</taxon>
        <taxon>Agaricomycotina</taxon>
        <taxon>Agaricomycetes</taxon>
        <taxon>Agaricomycetidae</taxon>
        <taxon>Boletales</taxon>
        <taxon>Coniophorineae</taxon>
        <taxon>Coniophoraceae</taxon>
        <taxon>Coniophora</taxon>
    </lineage>
</organism>
<evidence type="ECO:0000256" key="3">
    <source>
        <dbReference type="ARBA" id="ARBA00022827"/>
    </source>
</evidence>
<proteinExistence type="inferred from homology"/>
<dbReference type="SUPFAM" id="SSF54373">
    <property type="entry name" value="FAD-linked reductases, C-terminal domain"/>
    <property type="match status" value="1"/>
</dbReference>
<sequence>MSTESFVDVLIIGAGPAGVMCATALASAGVKVRVIDKRDTRLGTGQADCTEPRTTEVLHSYGLSDRLLRESVQLHMAAFYSPGEQGGIKCTDRKPDMAPTARFPFKLALNQAAVEAIFLDSMKANGLEVDLSIAPTSITFDEAKLSDPTAHAVKVTLQHLETSPTPGRKETVNAKFVLGADGAHSWVRKALGITMDGDQTEHIWGAVDLVPDTDFPDIRNRSTIHSVNGSIMIIPRENNMVRLYVQLSNQDVVDPSTGRVDKNRMTPDKLMAVAQQSFLPYVLKDAKDINWWTVYIIGQRVASKFSAHERVFIAGDACHTHSPKAGQGMNASINDSHNLAWKLVHVIRGWADLSLLKSYEFERQKYAQDLINFDKTHSELFSAKPKTKSFEDGVSHEDIVKAFKTFQGFASGVGIQYSESAWIDAKHQSCAPNLIIGQRMLPQVFIRASDFCPYDIQDYLLSDARFKVLVFAGNINDKAQLAKVHKLAEELEKPTSFLRKYLKDGQNVESKFGVVTITAKTEGLVNSLGLPALFRPHWTKVLTDDKDVAQATGGGAYDRFGIAQDKATLVIVRPDGFVGTIAPASRFEDVNKYFAGFMRA</sequence>
<dbReference type="InterPro" id="IPR036249">
    <property type="entry name" value="Thioredoxin-like_sf"/>
</dbReference>
<evidence type="ECO:0000313" key="7">
    <source>
        <dbReference type="EMBL" id="EIW83429.1"/>
    </source>
</evidence>
<dbReference type="PANTHER" id="PTHR43004:SF20">
    <property type="entry name" value="2-MONOOXYGENASE, PUTATIVE (AFU_ORTHOLOGUE AFUA_1G13660)-RELATED"/>
    <property type="match status" value="1"/>
</dbReference>
<dbReference type="PRINTS" id="PR00420">
    <property type="entry name" value="RNGMNOXGNASE"/>
</dbReference>
<dbReference type="Proteomes" id="UP000053558">
    <property type="component" value="Unassembled WGS sequence"/>
</dbReference>
<keyword evidence="4" id="KW-0560">Oxidoreductase</keyword>
<comment type="caution">
    <text evidence="7">The sequence shown here is derived from an EMBL/GenBank/DDBJ whole genome shotgun (WGS) entry which is preliminary data.</text>
</comment>
<dbReference type="GO" id="GO:0016709">
    <property type="term" value="F:oxidoreductase activity, acting on paired donors, with incorporation or reduction of molecular oxygen, NAD(P)H as one donor, and incorporation of one atom of oxygen"/>
    <property type="evidence" value="ECO:0007669"/>
    <property type="project" value="UniProtKB-ARBA"/>
</dbReference>
<dbReference type="Pfam" id="PF01494">
    <property type="entry name" value="FAD_binding_3"/>
    <property type="match status" value="1"/>
</dbReference>
<dbReference type="GO" id="GO:0071949">
    <property type="term" value="F:FAD binding"/>
    <property type="evidence" value="ECO:0007669"/>
    <property type="project" value="InterPro"/>
</dbReference>
<evidence type="ECO:0000313" key="8">
    <source>
        <dbReference type="Proteomes" id="UP000053558"/>
    </source>
</evidence>
<dbReference type="SUPFAM" id="SSF51905">
    <property type="entry name" value="FAD/NAD(P)-binding domain"/>
    <property type="match status" value="1"/>
</dbReference>
<dbReference type="GeneID" id="19205116"/>
<dbReference type="OrthoDB" id="1716816at2759"/>
<comment type="similarity">
    <text evidence="1">Belongs to the PheA/TfdB FAD monooxygenase family.</text>
</comment>
<dbReference type="RefSeq" id="XP_007767192.1">
    <property type="nucleotide sequence ID" value="XM_007769002.1"/>
</dbReference>
<dbReference type="InterPro" id="IPR002938">
    <property type="entry name" value="FAD-bd"/>
</dbReference>
<evidence type="ECO:0000259" key="5">
    <source>
        <dbReference type="Pfam" id="PF01494"/>
    </source>
</evidence>
<dbReference type="InterPro" id="IPR038220">
    <property type="entry name" value="PHOX_C_sf"/>
</dbReference>
<dbReference type="Gene3D" id="3.40.30.20">
    <property type="match status" value="1"/>
</dbReference>
<keyword evidence="8" id="KW-1185">Reference proteome</keyword>
<protein>
    <recommendedName>
        <fullName evidence="9">FAD binding domain-containing protein</fullName>
    </recommendedName>
</protein>
<evidence type="ECO:0000259" key="6">
    <source>
        <dbReference type="Pfam" id="PF07976"/>
    </source>
</evidence>
<dbReference type="CDD" id="cd02979">
    <property type="entry name" value="PHOX_C"/>
    <property type="match status" value="1"/>
</dbReference>
<dbReference type="EMBL" id="JH711576">
    <property type="protein sequence ID" value="EIW83429.1"/>
    <property type="molecule type" value="Genomic_DNA"/>
</dbReference>
<evidence type="ECO:0000256" key="1">
    <source>
        <dbReference type="ARBA" id="ARBA00007801"/>
    </source>
</evidence>
<accession>A0A5M3MWA5</accession>